<dbReference type="PRINTS" id="PR00080">
    <property type="entry name" value="SDRFAMILY"/>
</dbReference>
<dbReference type="CDD" id="cd05374">
    <property type="entry name" value="17beta-HSD-like_SDR_c"/>
    <property type="match status" value="1"/>
</dbReference>
<dbReference type="PANTHER" id="PTHR43976:SF16">
    <property type="entry name" value="SHORT-CHAIN DEHYDROGENASE_REDUCTASE FAMILY PROTEIN"/>
    <property type="match status" value="1"/>
</dbReference>
<name>A0ABU9CY67_9NOCA</name>
<dbReference type="RefSeq" id="WP_341441745.1">
    <property type="nucleotide sequence ID" value="NZ_JBBPCN010000001.1"/>
</dbReference>
<dbReference type="PANTHER" id="PTHR43976">
    <property type="entry name" value="SHORT CHAIN DEHYDROGENASE"/>
    <property type="match status" value="1"/>
</dbReference>
<sequence length="291" mass="31125">MTRTPTPPRTWLVTGASSGLGRALTETALAAGETVVAAMRRPERIDDLFAEYPESLLPIEFDVRDTGSAPAVIEAAISRFGRIDVLVNNGGVGQIGSAEEIDDARLRDMLEQHVVGPAALTRAVLPGMRARGTGTIVQMSSQGGRISFPGAGSYSAGKFALEGWSEALAGEVAPFGIRVLIVEPSRFRTAFNSADVLERATPVEVYADLLGDFRADMLAADGRQEGDPHRAALVIRQLVGAESAPLRIPLGREAVRRLRESYRRELVSVETYAELSSSADFPGVPESVRPV</sequence>
<evidence type="ECO:0000256" key="2">
    <source>
        <dbReference type="ARBA" id="ARBA00023002"/>
    </source>
</evidence>
<accession>A0ABU9CY67</accession>
<evidence type="ECO:0000256" key="3">
    <source>
        <dbReference type="RuleBase" id="RU000363"/>
    </source>
</evidence>
<proteinExistence type="inferred from homology"/>
<organism evidence="4 5">
    <name type="scientific">Rhodococcus navarretei</name>
    <dbReference type="NCBI Taxonomy" id="3128981"/>
    <lineage>
        <taxon>Bacteria</taxon>
        <taxon>Bacillati</taxon>
        <taxon>Actinomycetota</taxon>
        <taxon>Actinomycetes</taxon>
        <taxon>Mycobacteriales</taxon>
        <taxon>Nocardiaceae</taxon>
        <taxon>Rhodococcus</taxon>
    </lineage>
</organism>
<dbReference type="InterPro" id="IPR051911">
    <property type="entry name" value="SDR_oxidoreductase"/>
</dbReference>
<gene>
    <name evidence="4" type="ORF">AABD04_15830</name>
</gene>
<dbReference type="InterPro" id="IPR020904">
    <property type="entry name" value="Sc_DH/Rdtase_CS"/>
</dbReference>
<dbReference type="Pfam" id="PF00106">
    <property type="entry name" value="adh_short"/>
    <property type="match status" value="1"/>
</dbReference>
<comment type="caution">
    <text evidence="4">The sequence shown here is derived from an EMBL/GenBank/DDBJ whole genome shotgun (WGS) entry which is preliminary data.</text>
</comment>
<evidence type="ECO:0000313" key="5">
    <source>
        <dbReference type="Proteomes" id="UP001456513"/>
    </source>
</evidence>
<dbReference type="Gene3D" id="3.40.50.720">
    <property type="entry name" value="NAD(P)-binding Rossmann-like Domain"/>
    <property type="match status" value="1"/>
</dbReference>
<dbReference type="Proteomes" id="UP001456513">
    <property type="component" value="Unassembled WGS sequence"/>
</dbReference>
<evidence type="ECO:0000256" key="1">
    <source>
        <dbReference type="ARBA" id="ARBA00006484"/>
    </source>
</evidence>
<dbReference type="PROSITE" id="PS00061">
    <property type="entry name" value="ADH_SHORT"/>
    <property type="match status" value="1"/>
</dbReference>
<dbReference type="EMBL" id="JBBPCN010000001">
    <property type="protein sequence ID" value="MEK8072310.1"/>
    <property type="molecule type" value="Genomic_DNA"/>
</dbReference>
<evidence type="ECO:0000313" key="4">
    <source>
        <dbReference type="EMBL" id="MEK8072310.1"/>
    </source>
</evidence>
<reference evidence="4 5" key="1">
    <citation type="submission" date="2024-03" db="EMBL/GenBank/DDBJ databases">
        <title>Rhodococcus navarretei sp. nov. and Pseudarthrobacter quantumdoti sp. nov., two new species with the ability to biosynthesize Quantum Dots isolated from soil samples at Union Glacier, Antarctica.</title>
        <authorList>
            <person name="Vargas M."/>
        </authorList>
    </citation>
    <scope>NUCLEOTIDE SEQUENCE [LARGE SCALE GENOMIC DNA]</scope>
    <source>
        <strain evidence="4 5">EXRC-4A-4</strain>
    </source>
</reference>
<dbReference type="PRINTS" id="PR00081">
    <property type="entry name" value="GDHRDH"/>
</dbReference>
<protein>
    <submittedName>
        <fullName evidence="4">SDR family NAD(P)-dependent oxidoreductase</fullName>
    </submittedName>
</protein>
<keyword evidence="2" id="KW-0560">Oxidoreductase</keyword>
<dbReference type="InterPro" id="IPR036291">
    <property type="entry name" value="NAD(P)-bd_dom_sf"/>
</dbReference>
<dbReference type="InterPro" id="IPR002347">
    <property type="entry name" value="SDR_fam"/>
</dbReference>
<comment type="similarity">
    <text evidence="1 3">Belongs to the short-chain dehydrogenases/reductases (SDR) family.</text>
</comment>
<dbReference type="SUPFAM" id="SSF51735">
    <property type="entry name" value="NAD(P)-binding Rossmann-fold domains"/>
    <property type="match status" value="1"/>
</dbReference>
<keyword evidence="5" id="KW-1185">Reference proteome</keyword>